<comment type="similarity">
    <text evidence="3">Belongs to the cytochrome P450 family.</text>
</comment>
<name>A0ABR4HP12_9EURO</name>
<evidence type="ECO:0000256" key="1">
    <source>
        <dbReference type="ARBA" id="ARBA00001971"/>
    </source>
</evidence>
<dbReference type="SUPFAM" id="SSF48264">
    <property type="entry name" value="Cytochrome P450"/>
    <property type="match status" value="1"/>
</dbReference>
<comment type="caution">
    <text evidence="9">The sequence shown here is derived from an EMBL/GenBank/DDBJ whole genome shotgun (WGS) entry which is preliminary data.</text>
</comment>
<gene>
    <name evidence="9" type="ORF">BJX63DRAFT_441553</name>
</gene>
<proteinExistence type="inferred from homology"/>
<evidence type="ECO:0000313" key="9">
    <source>
        <dbReference type="EMBL" id="KAL2816462.1"/>
    </source>
</evidence>
<dbReference type="InterPro" id="IPR001128">
    <property type="entry name" value="Cyt_P450"/>
</dbReference>
<dbReference type="Pfam" id="PF00067">
    <property type="entry name" value="p450"/>
    <property type="match status" value="1"/>
</dbReference>
<evidence type="ECO:0000256" key="3">
    <source>
        <dbReference type="ARBA" id="ARBA00010617"/>
    </source>
</evidence>
<dbReference type="InterPro" id="IPR050121">
    <property type="entry name" value="Cytochrome_P450_monoxygenase"/>
</dbReference>
<dbReference type="PANTHER" id="PTHR24305">
    <property type="entry name" value="CYTOCHROME P450"/>
    <property type="match status" value="1"/>
</dbReference>
<evidence type="ECO:0000256" key="8">
    <source>
        <dbReference type="ARBA" id="ARBA00023033"/>
    </source>
</evidence>
<protein>
    <submittedName>
        <fullName evidence="9">Cytochrome P450</fullName>
    </submittedName>
</protein>
<accession>A0ABR4HP12</accession>
<dbReference type="InterPro" id="IPR036396">
    <property type="entry name" value="Cyt_P450_sf"/>
</dbReference>
<organism evidence="9 10">
    <name type="scientific">Aspergillus granulosus</name>
    <dbReference type="NCBI Taxonomy" id="176169"/>
    <lineage>
        <taxon>Eukaryota</taxon>
        <taxon>Fungi</taxon>
        <taxon>Dikarya</taxon>
        <taxon>Ascomycota</taxon>
        <taxon>Pezizomycotina</taxon>
        <taxon>Eurotiomycetes</taxon>
        <taxon>Eurotiomycetidae</taxon>
        <taxon>Eurotiales</taxon>
        <taxon>Aspergillaceae</taxon>
        <taxon>Aspergillus</taxon>
        <taxon>Aspergillus subgen. Nidulantes</taxon>
    </lineage>
</organism>
<reference evidence="9 10" key="1">
    <citation type="submission" date="2024-07" db="EMBL/GenBank/DDBJ databases">
        <title>Section-level genome sequencing and comparative genomics of Aspergillus sections Usti and Cavernicolus.</title>
        <authorList>
            <consortium name="Lawrence Berkeley National Laboratory"/>
            <person name="Nybo J.L."/>
            <person name="Vesth T.C."/>
            <person name="Theobald S."/>
            <person name="Frisvad J.C."/>
            <person name="Larsen T.O."/>
            <person name="Kjaerboelling I."/>
            <person name="Rothschild-Mancinelli K."/>
            <person name="Lyhne E.K."/>
            <person name="Kogle M.E."/>
            <person name="Barry K."/>
            <person name="Clum A."/>
            <person name="Na H."/>
            <person name="Ledsgaard L."/>
            <person name="Lin J."/>
            <person name="Lipzen A."/>
            <person name="Kuo A."/>
            <person name="Riley R."/>
            <person name="Mondo S."/>
            <person name="Labutti K."/>
            <person name="Haridas S."/>
            <person name="Pangalinan J."/>
            <person name="Salamov A.A."/>
            <person name="Simmons B.A."/>
            <person name="Magnuson J.K."/>
            <person name="Chen J."/>
            <person name="Drula E."/>
            <person name="Henrissat B."/>
            <person name="Wiebenga A."/>
            <person name="Lubbers R.J."/>
            <person name="Gomes A.C."/>
            <person name="Makela M.R."/>
            <person name="Stajich J."/>
            <person name="Grigoriev I.V."/>
            <person name="Mortensen U.H."/>
            <person name="De Vries R.P."/>
            <person name="Baker S.E."/>
            <person name="Andersen M.R."/>
        </authorList>
    </citation>
    <scope>NUCLEOTIDE SEQUENCE [LARGE SCALE GENOMIC DNA]</scope>
    <source>
        <strain evidence="9 10">CBS 588.65</strain>
    </source>
</reference>
<evidence type="ECO:0000256" key="6">
    <source>
        <dbReference type="ARBA" id="ARBA00023002"/>
    </source>
</evidence>
<dbReference type="EMBL" id="JBFXLT010000022">
    <property type="protein sequence ID" value="KAL2816462.1"/>
    <property type="molecule type" value="Genomic_DNA"/>
</dbReference>
<keyword evidence="6" id="KW-0560">Oxidoreductase</keyword>
<evidence type="ECO:0000313" key="10">
    <source>
        <dbReference type="Proteomes" id="UP001610334"/>
    </source>
</evidence>
<evidence type="ECO:0000256" key="2">
    <source>
        <dbReference type="ARBA" id="ARBA00005179"/>
    </source>
</evidence>
<keyword evidence="5" id="KW-0479">Metal-binding</keyword>
<evidence type="ECO:0000256" key="4">
    <source>
        <dbReference type="ARBA" id="ARBA00022617"/>
    </source>
</evidence>
<evidence type="ECO:0000256" key="7">
    <source>
        <dbReference type="ARBA" id="ARBA00023004"/>
    </source>
</evidence>
<dbReference type="PRINTS" id="PR00463">
    <property type="entry name" value="EP450I"/>
</dbReference>
<sequence length="485" mass="54215">MNLFPQNTAISAYYTEIAHKYDLKGVFYLDLWPFGPSQMFLVHPNAAEQVTTIENYPLHDMVAGYLTPMLGEESIAASDGEKWKTLHRILVPAFRPSNIKAMTPVIVDQILKLLHPALTNYAQTGEVFSMAKCAAQIVFGVSSMVVLGDGVSDEMNAQLLTNLNDIVDYATTLTITTATNPLVKAGKWWKKRAAIQQMDSFLQTFIQDRYAQIADKTMDSNRPSFTILDTILANAQITQCDPHDSTALKPEFMRIVIDNLKGLLLGGYGTTADTLCCIFMMLAFHPTVVQNLRDEHNRVFDRDIDTTKKILQQTPHKLSELSYTTAVIKETLRLFPVGFGARKAKPGSTTLTYNGTLYPTTNQMIIPCTHTIHYDPDVFAHPTKFDPSRFLDPDATPMLREAWRPFERGARACPGRDLAMNELRIILLLTVREFEFQCTGVESRGSSVSRVQHTDMDLTMGDLAFQEMGFSAKARGGTMMTVSSL</sequence>
<keyword evidence="7" id="KW-0408">Iron</keyword>
<dbReference type="InterPro" id="IPR002401">
    <property type="entry name" value="Cyt_P450_E_grp-I"/>
</dbReference>
<comment type="cofactor">
    <cofactor evidence="1">
        <name>heme</name>
        <dbReference type="ChEBI" id="CHEBI:30413"/>
    </cofactor>
</comment>
<evidence type="ECO:0000256" key="5">
    <source>
        <dbReference type="ARBA" id="ARBA00022723"/>
    </source>
</evidence>
<dbReference type="PANTHER" id="PTHR24305:SF107">
    <property type="entry name" value="P450, PUTATIVE (EUROFUNG)-RELATED"/>
    <property type="match status" value="1"/>
</dbReference>
<keyword evidence="4" id="KW-0349">Heme</keyword>
<comment type="pathway">
    <text evidence="2">Secondary metabolite biosynthesis.</text>
</comment>
<keyword evidence="8" id="KW-0503">Monooxygenase</keyword>
<keyword evidence="10" id="KW-1185">Reference proteome</keyword>
<dbReference type="PRINTS" id="PR00385">
    <property type="entry name" value="P450"/>
</dbReference>
<dbReference type="Gene3D" id="1.10.630.10">
    <property type="entry name" value="Cytochrome P450"/>
    <property type="match status" value="1"/>
</dbReference>
<dbReference type="Proteomes" id="UP001610334">
    <property type="component" value="Unassembled WGS sequence"/>
</dbReference>